<dbReference type="InterPro" id="IPR001753">
    <property type="entry name" value="Enoyl-CoA_hydra/iso"/>
</dbReference>
<dbReference type="SUPFAM" id="SSF52096">
    <property type="entry name" value="ClpP/crotonase"/>
    <property type="match status" value="1"/>
</dbReference>
<evidence type="ECO:0000313" key="4">
    <source>
        <dbReference type="EMBL" id="RUQ32740.1"/>
    </source>
</evidence>
<evidence type="ECO:0000256" key="2">
    <source>
        <dbReference type="ARBA" id="ARBA00023239"/>
    </source>
</evidence>
<protein>
    <submittedName>
        <fullName evidence="4">2-(1,2-epoxy-1,2-dihydrophenyl)acetyl-CoA isomerase</fullName>
    </submittedName>
</protein>
<dbReference type="RefSeq" id="WP_126863031.1">
    <property type="nucleotide sequence ID" value="NZ_JAUSTX010000003.1"/>
</dbReference>
<evidence type="ECO:0000256" key="1">
    <source>
        <dbReference type="ARBA" id="ARBA00005254"/>
    </source>
</evidence>
<dbReference type="Gene3D" id="1.10.12.10">
    <property type="entry name" value="Lyase 2-enoyl-coa Hydratase, Chain A, domain 2"/>
    <property type="match status" value="1"/>
</dbReference>
<dbReference type="Gene3D" id="3.90.226.10">
    <property type="entry name" value="2-enoyl-CoA Hydratase, Chain A, domain 1"/>
    <property type="match status" value="1"/>
</dbReference>
<keyword evidence="5" id="KW-1185">Reference proteome</keyword>
<dbReference type="GO" id="GO:0016853">
    <property type="term" value="F:isomerase activity"/>
    <property type="evidence" value="ECO:0007669"/>
    <property type="project" value="UniProtKB-KW"/>
</dbReference>
<dbReference type="InterPro" id="IPR014748">
    <property type="entry name" value="Enoyl-CoA_hydra_C"/>
</dbReference>
<accession>A0A3S0W511</accession>
<dbReference type="Pfam" id="PF00378">
    <property type="entry name" value="ECH_1"/>
    <property type="match status" value="1"/>
</dbReference>
<gene>
    <name evidence="4" type="ORF">ELQ35_01230</name>
</gene>
<dbReference type="Proteomes" id="UP000267430">
    <property type="component" value="Unassembled WGS sequence"/>
</dbReference>
<reference evidence="4 5" key="1">
    <citation type="submission" date="2018-12" db="EMBL/GenBank/DDBJ databases">
        <title>Bacillus chawlae sp. nov., Bacillus glennii sp. nov., and Bacillus saganii sp. nov. Isolated from the Vehicle Assembly Building at Kennedy Space Center where the Viking Spacecraft were Assembled.</title>
        <authorList>
            <person name="Seuylemezian A."/>
            <person name="Vaishampayan P."/>
        </authorList>
    </citation>
    <scope>NUCLEOTIDE SEQUENCE [LARGE SCALE GENOMIC DNA]</scope>
    <source>
        <strain evidence="4 5">L5</strain>
    </source>
</reference>
<evidence type="ECO:0000313" key="5">
    <source>
        <dbReference type="Proteomes" id="UP000267430"/>
    </source>
</evidence>
<organism evidence="4 5">
    <name type="scientific">Peribacillus cavernae</name>
    <dbReference type="NCBI Taxonomy" id="1674310"/>
    <lineage>
        <taxon>Bacteria</taxon>
        <taxon>Bacillati</taxon>
        <taxon>Bacillota</taxon>
        <taxon>Bacilli</taxon>
        <taxon>Bacillales</taxon>
        <taxon>Bacillaceae</taxon>
        <taxon>Peribacillus</taxon>
    </lineage>
</organism>
<name>A0A3S0W511_9BACI</name>
<dbReference type="OrthoDB" id="9775794at2"/>
<keyword evidence="4" id="KW-0413">Isomerase</keyword>
<sequence length="258" mass="28176">MEESSVLYEQKEKVAIISLNRPHSLNAMNDEMGSRLMEALQQASHDPCIRAVILTGKGKGFCSGEDLQGGTSGFSPEKVLKERYMPLIHLIRGMDKPVIGAINGAAAGAGFSLALAADIRIASETAKFGQVFVNIGFIPDAGSTYLLPRLIGNGIALEMMLTGEMITANQALQYGIINRVVRKEDLLSQSLALANKLAGRAPLAIGFTKKLVYQQEKEILNKQMELEAEIQDQLAYTEDFKEGVQAFLEKRKPDFKGE</sequence>
<dbReference type="CDD" id="cd06558">
    <property type="entry name" value="crotonase-like"/>
    <property type="match status" value="1"/>
</dbReference>
<dbReference type="InterPro" id="IPR029045">
    <property type="entry name" value="ClpP/crotonase-like_dom_sf"/>
</dbReference>
<evidence type="ECO:0000256" key="3">
    <source>
        <dbReference type="RuleBase" id="RU003707"/>
    </source>
</evidence>
<dbReference type="PANTHER" id="PTHR43802">
    <property type="entry name" value="ENOYL-COA HYDRATASE"/>
    <property type="match status" value="1"/>
</dbReference>
<dbReference type="EMBL" id="RYZZ01000001">
    <property type="protein sequence ID" value="RUQ32740.1"/>
    <property type="molecule type" value="Genomic_DNA"/>
</dbReference>
<dbReference type="PANTHER" id="PTHR43802:SF1">
    <property type="entry name" value="IP11341P-RELATED"/>
    <property type="match status" value="1"/>
</dbReference>
<dbReference type="AlphaFoldDB" id="A0A3S0W511"/>
<dbReference type="PROSITE" id="PS00166">
    <property type="entry name" value="ENOYL_COA_HYDRATASE"/>
    <property type="match status" value="1"/>
</dbReference>
<keyword evidence="2" id="KW-0456">Lyase</keyword>
<dbReference type="FunFam" id="3.90.226.10:FF:000009">
    <property type="entry name" value="Carnitinyl-CoA dehydratase"/>
    <property type="match status" value="1"/>
</dbReference>
<comment type="similarity">
    <text evidence="1 3">Belongs to the enoyl-CoA hydratase/isomerase family.</text>
</comment>
<proteinExistence type="inferred from homology"/>
<dbReference type="GO" id="GO:0016829">
    <property type="term" value="F:lyase activity"/>
    <property type="evidence" value="ECO:0007669"/>
    <property type="project" value="UniProtKB-KW"/>
</dbReference>
<comment type="caution">
    <text evidence="4">The sequence shown here is derived from an EMBL/GenBank/DDBJ whole genome shotgun (WGS) entry which is preliminary data.</text>
</comment>
<dbReference type="InterPro" id="IPR018376">
    <property type="entry name" value="Enoyl-CoA_hyd/isom_CS"/>
</dbReference>